<evidence type="ECO:0000256" key="1">
    <source>
        <dbReference type="ARBA" id="ARBA00004651"/>
    </source>
</evidence>
<evidence type="ECO:0000313" key="10">
    <source>
        <dbReference type="Proteomes" id="UP000639051"/>
    </source>
</evidence>
<feature type="compositionally biased region" description="Basic and acidic residues" evidence="7">
    <location>
        <begin position="1"/>
        <end position="14"/>
    </location>
</feature>
<protein>
    <submittedName>
        <fullName evidence="9">Sulfate exporter family transporter</fullName>
    </submittedName>
</protein>
<feature type="transmembrane region" description="Helical" evidence="8">
    <location>
        <begin position="154"/>
        <end position="172"/>
    </location>
</feature>
<evidence type="ECO:0000256" key="6">
    <source>
        <dbReference type="ARBA" id="ARBA00023136"/>
    </source>
</evidence>
<dbReference type="PANTHER" id="PTHR30106:SF2">
    <property type="entry name" value="UPF0324 INNER MEMBRANE PROTEIN YEIH"/>
    <property type="match status" value="1"/>
</dbReference>
<evidence type="ECO:0000256" key="3">
    <source>
        <dbReference type="ARBA" id="ARBA00022475"/>
    </source>
</evidence>
<dbReference type="InterPro" id="IPR018383">
    <property type="entry name" value="UPF0324_pro"/>
</dbReference>
<feature type="transmembrane region" description="Helical" evidence="8">
    <location>
        <begin position="338"/>
        <end position="360"/>
    </location>
</feature>
<evidence type="ECO:0000256" key="5">
    <source>
        <dbReference type="ARBA" id="ARBA00022989"/>
    </source>
</evidence>
<accession>A0ABS1K0R7</accession>
<keyword evidence="10" id="KW-1185">Reference proteome</keyword>
<comment type="caution">
    <text evidence="9">The sequence shown here is derived from an EMBL/GenBank/DDBJ whole genome shotgun (WGS) entry which is preliminary data.</text>
</comment>
<feature type="region of interest" description="Disordered" evidence="7">
    <location>
        <begin position="1"/>
        <end position="29"/>
    </location>
</feature>
<sequence length="361" mass="36051">MPNRRLPAESRCRNDGTMPASAPVTATDRSAARPSRARAIGRVLPGLTVALAGALAAVATAALVPGLSPLLVGIVLGMAARNLGLLPERLAAGLAFAGRVPLRLGIVVLGLQLSLKDLAALGWGIPALAAAVVVVGILATVLLGRLLRVPPRQALLVACGFSICGAAAVAGVESVVDADEEETVTAVALVVLFGTLMIAVVPALAGLLGLDARVSAVWAGASVHEVAQVVAAAGLLGGGALGIAVTLKLARVLMLAPVAAFLSWRQRRRGLVDGRRPPLVPLFVLGFIAFVALRSLAPLPTAVLGTASAVQTFLLTTAMLGLGAGVRIRSLAARGGPTLALAACSTLVVGAVGLVGALIVA</sequence>
<evidence type="ECO:0000256" key="8">
    <source>
        <dbReference type="SAM" id="Phobius"/>
    </source>
</evidence>
<keyword evidence="6 8" id="KW-0472">Membrane</keyword>
<evidence type="ECO:0000256" key="2">
    <source>
        <dbReference type="ARBA" id="ARBA00007977"/>
    </source>
</evidence>
<feature type="transmembrane region" description="Helical" evidence="8">
    <location>
        <begin position="184"/>
        <end position="210"/>
    </location>
</feature>
<feature type="transmembrane region" description="Helical" evidence="8">
    <location>
        <begin position="121"/>
        <end position="142"/>
    </location>
</feature>
<evidence type="ECO:0000256" key="4">
    <source>
        <dbReference type="ARBA" id="ARBA00022692"/>
    </source>
</evidence>
<keyword evidence="3" id="KW-1003">Cell membrane</keyword>
<dbReference type="EMBL" id="JAERRC010000020">
    <property type="protein sequence ID" value="MBL0705259.1"/>
    <property type="molecule type" value="Genomic_DNA"/>
</dbReference>
<organism evidence="9 10">
    <name type="scientific">Sinomonas cellulolyticus</name>
    <dbReference type="NCBI Taxonomy" id="2801916"/>
    <lineage>
        <taxon>Bacteria</taxon>
        <taxon>Bacillati</taxon>
        <taxon>Actinomycetota</taxon>
        <taxon>Actinomycetes</taxon>
        <taxon>Micrococcales</taxon>
        <taxon>Micrococcaceae</taxon>
        <taxon>Sinomonas</taxon>
    </lineage>
</organism>
<name>A0ABS1K0R7_9MICC</name>
<feature type="transmembrane region" description="Helical" evidence="8">
    <location>
        <begin position="43"/>
        <end position="64"/>
    </location>
</feature>
<gene>
    <name evidence="9" type="ORF">JJE72_07010</name>
</gene>
<feature type="transmembrane region" description="Helical" evidence="8">
    <location>
        <begin position="249"/>
        <end position="266"/>
    </location>
</feature>
<evidence type="ECO:0000256" key="7">
    <source>
        <dbReference type="SAM" id="MobiDB-lite"/>
    </source>
</evidence>
<feature type="transmembrane region" description="Helical" evidence="8">
    <location>
        <begin position="222"/>
        <end position="243"/>
    </location>
</feature>
<comment type="subcellular location">
    <subcellularLocation>
        <location evidence="1">Cell membrane</location>
        <topology evidence="1">Multi-pass membrane protein</topology>
    </subcellularLocation>
</comment>
<keyword evidence="4 8" id="KW-0812">Transmembrane</keyword>
<dbReference type="Pfam" id="PF03601">
    <property type="entry name" value="Cons_hypoth698"/>
    <property type="match status" value="1"/>
</dbReference>
<feature type="transmembrane region" description="Helical" evidence="8">
    <location>
        <begin position="278"/>
        <end position="297"/>
    </location>
</feature>
<evidence type="ECO:0000313" key="9">
    <source>
        <dbReference type="EMBL" id="MBL0705259.1"/>
    </source>
</evidence>
<comment type="similarity">
    <text evidence="2">Belongs to the UPF0324 family.</text>
</comment>
<reference evidence="9 10" key="1">
    <citation type="submission" date="2021-01" db="EMBL/GenBank/DDBJ databases">
        <title>Genome public.</title>
        <authorList>
            <person name="Liu C."/>
            <person name="Sun Q."/>
        </authorList>
    </citation>
    <scope>NUCLEOTIDE SEQUENCE [LARGE SCALE GENOMIC DNA]</scope>
    <source>
        <strain evidence="9 10">JC656</strain>
    </source>
</reference>
<feature type="transmembrane region" description="Helical" evidence="8">
    <location>
        <begin position="303"/>
        <end position="326"/>
    </location>
</feature>
<proteinExistence type="inferred from homology"/>
<dbReference type="Proteomes" id="UP000639051">
    <property type="component" value="Unassembled WGS sequence"/>
</dbReference>
<dbReference type="PANTHER" id="PTHR30106">
    <property type="entry name" value="INNER MEMBRANE PROTEIN YEIH-RELATED"/>
    <property type="match status" value="1"/>
</dbReference>
<keyword evidence="5 8" id="KW-1133">Transmembrane helix</keyword>